<dbReference type="EMBL" id="CP025189">
    <property type="protein sequence ID" value="AWV21284.1"/>
    <property type="molecule type" value="Genomic_DNA"/>
</dbReference>
<reference evidence="2" key="1">
    <citation type="submission" date="2017-12" db="EMBL/GenBank/DDBJ databases">
        <authorList>
            <person name="Martens C."/>
            <person name="Dahlstrom E."/>
            <person name="Barbian K."/>
            <person name="Sykora L."/>
            <person name="Ricklefs S."/>
            <person name="Bruno D."/>
            <person name="Anzick I."/>
            <person name="Myles I."/>
            <person name="Datta S.K."/>
        </authorList>
    </citation>
    <scope>NUCLEOTIDE SEQUENCE</scope>
    <source>
        <strain evidence="2">AD2</strain>
    </source>
</reference>
<protein>
    <submittedName>
        <fullName evidence="2">Uncharacterized protein</fullName>
    </submittedName>
</protein>
<proteinExistence type="predicted"/>
<gene>
    <name evidence="2" type="ORF">RADP37_03998</name>
</gene>
<evidence type="ECO:0000313" key="2">
    <source>
        <dbReference type="EMBL" id="AWV21284.1"/>
    </source>
</evidence>
<sequence length="85" mass="8563">MPWSGEWALAEAGRAGELCSTAAVGAIGAETVPLILFSEAPLAHPFRGIGTGTILATGTSERRGPGTYDVPGGGGSGGRRSLPRR</sequence>
<accession>A0A4Y1MUY0</accession>
<feature type="compositionally biased region" description="Low complexity" evidence="1">
    <location>
        <begin position="55"/>
        <end position="70"/>
    </location>
</feature>
<dbReference type="AlphaFoldDB" id="A0A4Y1MUY0"/>
<evidence type="ECO:0000256" key="1">
    <source>
        <dbReference type="SAM" id="MobiDB-lite"/>
    </source>
</evidence>
<feature type="region of interest" description="Disordered" evidence="1">
    <location>
        <begin position="55"/>
        <end position="85"/>
    </location>
</feature>
<name>A0A4Y1MUY0_9PROT</name>
<organism evidence="2">
    <name type="scientific">Roseomonas mucosa</name>
    <dbReference type="NCBI Taxonomy" id="207340"/>
    <lineage>
        <taxon>Bacteria</taxon>
        <taxon>Pseudomonadati</taxon>
        <taxon>Pseudomonadota</taxon>
        <taxon>Alphaproteobacteria</taxon>
        <taxon>Acetobacterales</taxon>
        <taxon>Roseomonadaceae</taxon>
        <taxon>Roseomonas</taxon>
    </lineage>
</organism>